<dbReference type="EMBL" id="LOMK01000002">
    <property type="protein sequence ID" value="KYN23887.1"/>
    <property type="molecule type" value="Genomic_DNA"/>
</dbReference>
<name>A0A151JE33_9VIBR</name>
<dbReference type="InterPro" id="IPR002645">
    <property type="entry name" value="STAS_dom"/>
</dbReference>
<dbReference type="Pfam" id="PF13466">
    <property type="entry name" value="STAS_2"/>
    <property type="match status" value="1"/>
</dbReference>
<gene>
    <name evidence="2" type="ORF">AUQ44_18730</name>
</gene>
<feature type="domain" description="STAS" evidence="1">
    <location>
        <begin position="1"/>
        <end position="107"/>
    </location>
</feature>
<sequence length="107" mass="11689">MTIAIKAEQGHAQVSIQDELTIYSAAEMKQALFEALCQFDSLEVDLEAINEIDTAGVQLLLMLRNESVRLEKKVQLTKHSTAVIDVLETLNLVAALGDPILLPAGEK</sequence>
<organism evidence="2 3">
    <name type="scientific">Vibrio cidicii</name>
    <dbReference type="NCBI Taxonomy" id="1763883"/>
    <lineage>
        <taxon>Bacteria</taxon>
        <taxon>Pseudomonadati</taxon>
        <taxon>Pseudomonadota</taxon>
        <taxon>Gammaproteobacteria</taxon>
        <taxon>Vibrionales</taxon>
        <taxon>Vibrionaceae</taxon>
        <taxon>Vibrio</taxon>
    </lineage>
</organism>
<dbReference type="AlphaFoldDB" id="A0A151JE33"/>
<evidence type="ECO:0000259" key="1">
    <source>
        <dbReference type="PROSITE" id="PS50801"/>
    </source>
</evidence>
<reference evidence="3" key="1">
    <citation type="submission" date="2015-12" db="EMBL/GenBank/DDBJ databases">
        <authorList>
            <person name="Tarr C.L."/>
            <person name="Gladney L.M."/>
        </authorList>
    </citation>
    <scope>NUCLEOTIDE SEQUENCE [LARGE SCALE GENOMIC DNA]</scope>
    <source>
        <strain evidence="3">2756-81</strain>
    </source>
</reference>
<dbReference type="InterPro" id="IPR036513">
    <property type="entry name" value="STAS_dom_sf"/>
</dbReference>
<protein>
    <recommendedName>
        <fullName evidence="1">STAS domain-containing protein</fullName>
    </recommendedName>
</protein>
<dbReference type="CDD" id="cd07043">
    <property type="entry name" value="STAS_anti-anti-sigma_factors"/>
    <property type="match status" value="1"/>
</dbReference>
<evidence type="ECO:0000313" key="3">
    <source>
        <dbReference type="Proteomes" id="UP000075349"/>
    </source>
</evidence>
<dbReference type="InterPro" id="IPR058548">
    <property type="entry name" value="MlaB-like_STAS"/>
</dbReference>
<evidence type="ECO:0000313" key="2">
    <source>
        <dbReference type="EMBL" id="KYN23887.1"/>
    </source>
</evidence>
<dbReference type="PROSITE" id="PS50801">
    <property type="entry name" value="STAS"/>
    <property type="match status" value="1"/>
</dbReference>
<dbReference type="Gene3D" id="3.30.750.24">
    <property type="entry name" value="STAS domain"/>
    <property type="match status" value="1"/>
</dbReference>
<dbReference type="PANTHER" id="PTHR35849:SF2">
    <property type="entry name" value="BLR2341 PROTEIN"/>
    <property type="match status" value="1"/>
</dbReference>
<dbReference type="SUPFAM" id="SSF52091">
    <property type="entry name" value="SpoIIaa-like"/>
    <property type="match status" value="1"/>
</dbReference>
<accession>A0A151JE33</accession>
<proteinExistence type="predicted"/>
<dbReference type="Proteomes" id="UP000075349">
    <property type="component" value="Unassembled WGS sequence"/>
</dbReference>
<dbReference type="InterPro" id="IPR052746">
    <property type="entry name" value="MlaB_ABC_Transporter"/>
</dbReference>
<dbReference type="PANTHER" id="PTHR35849">
    <property type="entry name" value="BLR2341 PROTEIN"/>
    <property type="match status" value="1"/>
</dbReference>
<comment type="caution">
    <text evidence="2">The sequence shown here is derived from an EMBL/GenBank/DDBJ whole genome shotgun (WGS) entry which is preliminary data.</text>
</comment>